<feature type="signal peptide" evidence="1">
    <location>
        <begin position="1"/>
        <end position="26"/>
    </location>
</feature>
<protein>
    <submittedName>
        <fullName evidence="2">Uncharacterized protein</fullName>
    </submittedName>
</protein>
<proteinExistence type="predicted"/>
<feature type="chain" id="PRO_5043629700" evidence="1">
    <location>
        <begin position="27"/>
        <end position="157"/>
    </location>
</feature>
<organism evidence="2 3">
    <name type="scientific">Caerostris extrusa</name>
    <name type="common">Bark spider</name>
    <name type="synonym">Caerostris bankana</name>
    <dbReference type="NCBI Taxonomy" id="172846"/>
    <lineage>
        <taxon>Eukaryota</taxon>
        <taxon>Metazoa</taxon>
        <taxon>Ecdysozoa</taxon>
        <taxon>Arthropoda</taxon>
        <taxon>Chelicerata</taxon>
        <taxon>Arachnida</taxon>
        <taxon>Araneae</taxon>
        <taxon>Araneomorphae</taxon>
        <taxon>Entelegynae</taxon>
        <taxon>Araneoidea</taxon>
        <taxon>Araneidae</taxon>
        <taxon>Caerostris</taxon>
    </lineage>
</organism>
<dbReference type="EMBL" id="BPLR01019336">
    <property type="protein sequence ID" value="GIX66707.1"/>
    <property type="molecule type" value="Genomic_DNA"/>
</dbReference>
<accession>A0AAV4M3M0</accession>
<dbReference type="Proteomes" id="UP001054945">
    <property type="component" value="Unassembled WGS sequence"/>
</dbReference>
<evidence type="ECO:0000313" key="2">
    <source>
        <dbReference type="EMBL" id="GIX66707.1"/>
    </source>
</evidence>
<name>A0AAV4M3M0_CAEEX</name>
<dbReference type="AlphaFoldDB" id="A0AAV4M3M0"/>
<comment type="caution">
    <text evidence="2">The sequence shown here is derived from an EMBL/GenBank/DDBJ whole genome shotgun (WGS) entry which is preliminary data.</text>
</comment>
<reference evidence="2 3" key="1">
    <citation type="submission" date="2021-06" db="EMBL/GenBank/DDBJ databases">
        <title>Caerostris extrusa draft genome.</title>
        <authorList>
            <person name="Kono N."/>
            <person name="Arakawa K."/>
        </authorList>
    </citation>
    <scope>NUCLEOTIDE SEQUENCE [LARGE SCALE GENOMIC DNA]</scope>
</reference>
<keyword evidence="1" id="KW-0732">Signal</keyword>
<evidence type="ECO:0000313" key="3">
    <source>
        <dbReference type="Proteomes" id="UP001054945"/>
    </source>
</evidence>
<sequence length="157" mass="17840">MSCLKCKNYIVKTLLVILLSNILCLGEEDGNRDTVTVKTVPFSQLNLCRVPYEVRRKSADDTVVKEGIFQTGVKGTLISTESKRRLNFHKFVFIKRGRHVRFVPCPPLIAPFAHLPLPAGVRGGGEMKNRLLVMNALPENEVKRLEEKSPKFWKSEF</sequence>
<gene>
    <name evidence="2" type="ORF">CEXT_652761</name>
</gene>
<evidence type="ECO:0000256" key="1">
    <source>
        <dbReference type="SAM" id="SignalP"/>
    </source>
</evidence>
<keyword evidence="3" id="KW-1185">Reference proteome</keyword>